<organism evidence="2 3">
    <name type="scientific">Oryza meyeriana var. granulata</name>
    <dbReference type="NCBI Taxonomy" id="110450"/>
    <lineage>
        <taxon>Eukaryota</taxon>
        <taxon>Viridiplantae</taxon>
        <taxon>Streptophyta</taxon>
        <taxon>Embryophyta</taxon>
        <taxon>Tracheophyta</taxon>
        <taxon>Spermatophyta</taxon>
        <taxon>Magnoliopsida</taxon>
        <taxon>Liliopsida</taxon>
        <taxon>Poales</taxon>
        <taxon>Poaceae</taxon>
        <taxon>BOP clade</taxon>
        <taxon>Oryzoideae</taxon>
        <taxon>Oryzeae</taxon>
        <taxon>Oryzinae</taxon>
        <taxon>Oryza</taxon>
        <taxon>Oryza meyeriana</taxon>
    </lineage>
</organism>
<keyword evidence="3" id="KW-1185">Reference proteome</keyword>
<dbReference type="Proteomes" id="UP000479710">
    <property type="component" value="Unassembled WGS sequence"/>
</dbReference>
<evidence type="ECO:0000313" key="2">
    <source>
        <dbReference type="EMBL" id="KAF0903093.1"/>
    </source>
</evidence>
<accession>A0A6G1CU32</accession>
<name>A0A6G1CU32_9ORYZ</name>
<dbReference type="AlphaFoldDB" id="A0A6G1CU32"/>
<dbReference type="EMBL" id="SPHZ02000008">
    <property type="protein sequence ID" value="KAF0903093.1"/>
    <property type="molecule type" value="Genomic_DNA"/>
</dbReference>
<reference evidence="2 3" key="1">
    <citation type="submission" date="2019-11" db="EMBL/GenBank/DDBJ databases">
        <title>Whole genome sequence of Oryza granulata.</title>
        <authorList>
            <person name="Li W."/>
        </authorList>
    </citation>
    <scope>NUCLEOTIDE SEQUENCE [LARGE SCALE GENOMIC DNA]</scope>
    <source>
        <strain evidence="3">cv. Menghai</strain>
        <tissue evidence="2">Leaf</tissue>
    </source>
</reference>
<proteinExistence type="predicted"/>
<comment type="caution">
    <text evidence="2">The sequence shown here is derived from an EMBL/GenBank/DDBJ whole genome shotgun (WGS) entry which is preliminary data.</text>
</comment>
<sequence>MAYYHYTNELDCLHPSQSPGRYGSTAIFGNKWSRGIVKGTLWITPYWGRFAASGSARNSSGWMAGGLQAQPVWVQELSTKHPSDELPKVSTRAIGVDPRDRLPQRQVLLPKASAGR</sequence>
<protein>
    <submittedName>
        <fullName evidence="2">Uncharacterized protein</fullName>
    </submittedName>
</protein>
<evidence type="ECO:0000313" key="3">
    <source>
        <dbReference type="Proteomes" id="UP000479710"/>
    </source>
</evidence>
<gene>
    <name evidence="2" type="ORF">E2562_024570</name>
</gene>
<evidence type="ECO:0000256" key="1">
    <source>
        <dbReference type="SAM" id="MobiDB-lite"/>
    </source>
</evidence>
<feature type="region of interest" description="Disordered" evidence="1">
    <location>
        <begin position="80"/>
        <end position="100"/>
    </location>
</feature>